<dbReference type="PANTHER" id="PTHR20854:SF4">
    <property type="entry name" value="INOSITOL-1-MONOPHOSPHATASE-RELATED"/>
    <property type="match status" value="1"/>
</dbReference>
<feature type="binding site" evidence="4">
    <location>
        <position position="99"/>
    </location>
    <ligand>
        <name>Mg(2+)</name>
        <dbReference type="ChEBI" id="CHEBI:18420"/>
        <label>1</label>
        <note>catalytic</note>
    </ligand>
</feature>
<feature type="binding site" evidence="4">
    <location>
        <position position="97"/>
    </location>
    <ligand>
        <name>Mg(2+)</name>
        <dbReference type="ChEBI" id="CHEBI:18420"/>
        <label>1</label>
        <note>catalytic</note>
    </ligand>
</feature>
<dbReference type="PRINTS" id="PR00377">
    <property type="entry name" value="IMPHPHTASES"/>
</dbReference>
<feature type="binding site" evidence="4">
    <location>
        <position position="236"/>
    </location>
    <ligand>
        <name>Mg(2+)</name>
        <dbReference type="ChEBI" id="CHEBI:18420"/>
        <label>1</label>
        <note>catalytic</note>
    </ligand>
</feature>
<dbReference type="EMBL" id="FWYF01000001">
    <property type="protein sequence ID" value="SMD31828.1"/>
    <property type="molecule type" value="Genomic_DNA"/>
</dbReference>
<keyword evidence="2" id="KW-0378">Hydrolase</keyword>
<name>A0A1W2G634_REIFA</name>
<sequence>MKLNTSNIEELAQLAQQAAQLAADYIQTQVRKTHEIQHKTGVSSLATQVVTAIDVESQRIILDHLAPSIKSYKLGILTEESIDDGSRFEKNYFWCIDPLDGTWPFTQQKPGYAVSIALVSRLGDPIIGVVTDPYHQVSYLAMEGRGVLKNNQAYEKAKSKPSGVLHCYFDESFLASASYPSTRDQLHLISERLDCTDLEIHSGYGAVMNALSLLDTDTGCYFKFPKTNRGGGCSWDYAATRLIYEELALWASTAQGEHIPLNNSDTPYLNEHGVIYATTKELHQELISLEAQRKQPH</sequence>
<protein>
    <submittedName>
        <fullName evidence="5">3'(2'), 5'-bisphosphate nucleotidase</fullName>
    </submittedName>
</protein>
<accession>A0A1W2G634</accession>
<dbReference type="CDD" id="cd01637">
    <property type="entry name" value="IMPase_like"/>
    <property type="match status" value="1"/>
</dbReference>
<keyword evidence="1 4" id="KW-0479">Metal-binding</keyword>
<reference evidence="5 6" key="1">
    <citation type="submission" date="2017-04" db="EMBL/GenBank/DDBJ databases">
        <authorList>
            <person name="Afonso C.L."/>
            <person name="Miller P.J."/>
            <person name="Scott M.A."/>
            <person name="Spackman E."/>
            <person name="Goraichik I."/>
            <person name="Dimitrov K.M."/>
            <person name="Suarez D.L."/>
            <person name="Swayne D.E."/>
        </authorList>
    </citation>
    <scope>NUCLEOTIDE SEQUENCE [LARGE SCALE GENOMIC DNA]</scope>
    <source>
        <strain evidence="5 6">DSM 26133</strain>
    </source>
</reference>
<keyword evidence="3 4" id="KW-0460">Magnesium</keyword>
<proteinExistence type="predicted"/>
<dbReference type="Gene3D" id="3.30.540.10">
    <property type="entry name" value="Fructose-1,6-Bisphosphatase, subunit A, domain 1"/>
    <property type="match status" value="1"/>
</dbReference>
<evidence type="ECO:0000256" key="3">
    <source>
        <dbReference type="ARBA" id="ARBA00022842"/>
    </source>
</evidence>
<dbReference type="AlphaFoldDB" id="A0A1W2G634"/>
<dbReference type="InterPro" id="IPR020583">
    <property type="entry name" value="Inositol_monoP_metal-BS"/>
</dbReference>
<organism evidence="5 6">
    <name type="scientific">Reichenbachiella faecimaris</name>
    <dbReference type="NCBI Taxonomy" id="692418"/>
    <lineage>
        <taxon>Bacteria</taxon>
        <taxon>Pseudomonadati</taxon>
        <taxon>Bacteroidota</taxon>
        <taxon>Cytophagia</taxon>
        <taxon>Cytophagales</taxon>
        <taxon>Reichenbachiellaceae</taxon>
        <taxon>Reichenbachiella</taxon>
    </lineage>
</organism>
<dbReference type="PROSITE" id="PS00629">
    <property type="entry name" value="IMP_1"/>
    <property type="match status" value="1"/>
</dbReference>
<dbReference type="PANTHER" id="PTHR20854">
    <property type="entry name" value="INOSITOL MONOPHOSPHATASE"/>
    <property type="match status" value="1"/>
</dbReference>
<dbReference type="GO" id="GO:0007165">
    <property type="term" value="P:signal transduction"/>
    <property type="evidence" value="ECO:0007669"/>
    <property type="project" value="TreeGrafter"/>
</dbReference>
<keyword evidence="6" id="KW-1185">Reference proteome</keyword>
<evidence type="ECO:0000313" key="5">
    <source>
        <dbReference type="EMBL" id="SMD31828.1"/>
    </source>
</evidence>
<dbReference type="InterPro" id="IPR000760">
    <property type="entry name" value="Inositol_monophosphatase-like"/>
</dbReference>
<evidence type="ECO:0000256" key="4">
    <source>
        <dbReference type="PIRSR" id="PIRSR600760-2"/>
    </source>
</evidence>
<dbReference type="STRING" id="692418.SAMN04488029_0166"/>
<dbReference type="GO" id="GO:0008934">
    <property type="term" value="F:inositol monophosphate 1-phosphatase activity"/>
    <property type="evidence" value="ECO:0007669"/>
    <property type="project" value="TreeGrafter"/>
</dbReference>
<dbReference type="Pfam" id="PF00459">
    <property type="entry name" value="Inositol_P"/>
    <property type="match status" value="1"/>
</dbReference>
<comment type="cofactor">
    <cofactor evidence="4">
        <name>Mg(2+)</name>
        <dbReference type="ChEBI" id="CHEBI:18420"/>
    </cofactor>
</comment>
<feature type="binding site" evidence="4">
    <location>
        <position position="100"/>
    </location>
    <ligand>
        <name>Mg(2+)</name>
        <dbReference type="ChEBI" id="CHEBI:18420"/>
        <label>1</label>
        <note>catalytic</note>
    </ligand>
</feature>
<dbReference type="RefSeq" id="WP_084370525.1">
    <property type="nucleotide sequence ID" value="NZ_FWYF01000001.1"/>
</dbReference>
<dbReference type="SUPFAM" id="SSF56655">
    <property type="entry name" value="Carbohydrate phosphatase"/>
    <property type="match status" value="1"/>
</dbReference>
<evidence type="ECO:0000256" key="2">
    <source>
        <dbReference type="ARBA" id="ARBA00022801"/>
    </source>
</evidence>
<gene>
    <name evidence="5" type="ORF">SAMN04488029_0166</name>
</gene>
<evidence type="ECO:0000313" key="6">
    <source>
        <dbReference type="Proteomes" id="UP000192472"/>
    </source>
</evidence>
<dbReference type="Proteomes" id="UP000192472">
    <property type="component" value="Unassembled WGS sequence"/>
</dbReference>
<feature type="binding site" evidence="4">
    <location>
        <position position="79"/>
    </location>
    <ligand>
        <name>Mg(2+)</name>
        <dbReference type="ChEBI" id="CHEBI:18420"/>
        <label>1</label>
        <note>catalytic</note>
    </ligand>
</feature>
<dbReference type="GO" id="GO:0046872">
    <property type="term" value="F:metal ion binding"/>
    <property type="evidence" value="ECO:0007669"/>
    <property type="project" value="UniProtKB-KW"/>
</dbReference>
<dbReference type="Gene3D" id="3.40.190.80">
    <property type="match status" value="1"/>
</dbReference>
<evidence type="ECO:0000256" key="1">
    <source>
        <dbReference type="ARBA" id="ARBA00022723"/>
    </source>
</evidence>
<dbReference type="OrthoDB" id="9772456at2"/>
<dbReference type="GO" id="GO:0006020">
    <property type="term" value="P:inositol metabolic process"/>
    <property type="evidence" value="ECO:0007669"/>
    <property type="project" value="TreeGrafter"/>
</dbReference>